<sequence length="103" mass="11578">MVGERLILFNSAGADTELPRVPHPHHRSGSRGQRNRVRVERWNWKSKKQHGLSNAVEHYSPFVPRDPIRGPGIALSRDSARTSSIRDILSEEGIQKLTEAGCD</sequence>
<reference evidence="2 3" key="1">
    <citation type="journal article" date="2016" name="Nat. Commun.">
        <title>Thousands of microbial genomes shed light on interconnected biogeochemical processes in an aquifer system.</title>
        <authorList>
            <person name="Anantharaman K."/>
            <person name="Brown C.T."/>
            <person name="Hug L.A."/>
            <person name="Sharon I."/>
            <person name="Castelle C.J."/>
            <person name="Probst A.J."/>
            <person name="Thomas B.C."/>
            <person name="Singh A."/>
            <person name="Wilkins M.J."/>
            <person name="Karaoz U."/>
            <person name="Brodie E.L."/>
            <person name="Williams K.H."/>
            <person name="Hubbard S.S."/>
            <person name="Banfield J.F."/>
        </authorList>
    </citation>
    <scope>NUCLEOTIDE SEQUENCE [LARGE SCALE GENOMIC DNA]</scope>
</reference>
<evidence type="ECO:0000313" key="3">
    <source>
        <dbReference type="Proteomes" id="UP000179252"/>
    </source>
</evidence>
<proteinExistence type="predicted"/>
<organism evidence="2 3">
    <name type="scientific">Candidatus Curtissbacteria bacterium RBG_13_40_7</name>
    <dbReference type="NCBI Taxonomy" id="1797706"/>
    <lineage>
        <taxon>Bacteria</taxon>
        <taxon>Candidatus Curtissiibacteriota</taxon>
    </lineage>
</organism>
<dbReference type="AlphaFoldDB" id="A0A1F5FVB8"/>
<accession>A0A1F5FVB8</accession>
<protein>
    <submittedName>
        <fullName evidence="2">Uncharacterized protein</fullName>
    </submittedName>
</protein>
<comment type="caution">
    <text evidence="2">The sequence shown here is derived from an EMBL/GenBank/DDBJ whole genome shotgun (WGS) entry which is preliminary data.</text>
</comment>
<evidence type="ECO:0000256" key="1">
    <source>
        <dbReference type="SAM" id="MobiDB-lite"/>
    </source>
</evidence>
<gene>
    <name evidence="2" type="ORF">A2165_04485</name>
</gene>
<dbReference type="Proteomes" id="UP000179252">
    <property type="component" value="Unassembled WGS sequence"/>
</dbReference>
<name>A0A1F5FVB8_9BACT</name>
<evidence type="ECO:0000313" key="2">
    <source>
        <dbReference type="EMBL" id="OGD83542.1"/>
    </source>
</evidence>
<dbReference type="EMBL" id="MFAU01000044">
    <property type="protein sequence ID" value="OGD83542.1"/>
    <property type="molecule type" value="Genomic_DNA"/>
</dbReference>
<feature type="compositionally biased region" description="Basic residues" evidence="1">
    <location>
        <begin position="22"/>
        <end position="36"/>
    </location>
</feature>
<feature type="region of interest" description="Disordered" evidence="1">
    <location>
        <begin position="15"/>
        <end position="38"/>
    </location>
</feature>